<dbReference type="OrthoDB" id="3211402at2759"/>
<proteinExistence type="predicted"/>
<name>A0A0C9XGD8_9AGAR</name>
<evidence type="ECO:0000313" key="1">
    <source>
        <dbReference type="EMBL" id="KIK00664.1"/>
    </source>
</evidence>
<reference evidence="1 2" key="1">
    <citation type="submission" date="2014-04" db="EMBL/GenBank/DDBJ databases">
        <authorList>
            <consortium name="DOE Joint Genome Institute"/>
            <person name="Kuo A."/>
            <person name="Kohler A."/>
            <person name="Nagy L.G."/>
            <person name="Floudas D."/>
            <person name="Copeland A."/>
            <person name="Barry K.W."/>
            <person name="Cichocki N."/>
            <person name="Veneault-Fourrey C."/>
            <person name="LaButti K."/>
            <person name="Lindquist E.A."/>
            <person name="Lipzen A."/>
            <person name="Lundell T."/>
            <person name="Morin E."/>
            <person name="Murat C."/>
            <person name="Sun H."/>
            <person name="Tunlid A."/>
            <person name="Henrissat B."/>
            <person name="Grigoriev I.V."/>
            <person name="Hibbett D.S."/>
            <person name="Martin F."/>
            <person name="Nordberg H.P."/>
            <person name="Cantor M.N."/>
            <person name="Hua S.X."/>
        </authorList>
    </citation>
    <scope>NUCLEOTIDE SEQUENCE [LARGE SCALE GENOMIC DNA]</scope>
    <source>
        <strain evidence="1 2">LaAM-08-1</strain>
    </source>
</reference>
<gene>
    <name evidence="1" type="ORF">K443DRAFT_132596</name>
</gene>
<dbReference type="EMBL" id="KN838621">
    <property type="protein sequence ID" value="KIK00664.1"/>
    <property type="molecule type" value="Genomic_DNA"/>
</dbReference>
<evidence type="ECO:0000313" key="2">
    <source>
        <dbReference type="Proteomes" id="UP000054477"/>
    </source>
</evidence>
<keyword evidence="2" id="KW-1185">Reference proteome</keyword>
<dbReference type="Proteomes" id="UP000054477">
    <property type="component" value="Unassembled WGS sequence"/>
</dbReference>
<protein>
    <recommendedName>
        <fullName evidence="3">MADF domain-containing protein</fullName>
    </recommendedName>
</protein>
<reference evidence="2" key="2">
    <citation type="submission" date="2015-01" db="EMBL/GenBank/DDBJ databases">
        <title>Evolutionary Origins and Diversification of the Mycorrhizal Mutualists.</title>
        <authorList>
            <consortium name="DOE Joint Genome Institute"/>
            <consortium name="Mycorrhizal Genomics Consortium"/>
            <person name="Kohler A."/>
            <person name="Kuo A."/>
            <person name="Nagy L.G."/>
            <person name="Floudas D."/>
            <person name="Copeland A."/>
            <person name="Barry K.W."/>
            <person name="Cichocki N."/>
            <person name="Veneault-Fourrey C."/>
            <person name="LaButti K."/>
            <person name="Lindquist E.A."/>
            <person name="Lipzen A."/>
            <person name="Lundell T."/>
            <person name="Morin E."/>
            <person name="Murat C."/>
            <person name="Riley R."/>
            <person name="Ohm R."/>
            <person name="Sun H."/>
            <person name="Tunlid A."/>
            <person name="Henrissat B."/>
            <person name="Grigoriev I.V."/>
            <person name="Hibbett D.S."/>
            <person name="Martin F."/>
        </authorList>
    </citation>
    <scope>NUCLEOTIDE SEQUENCE [LARGE SCALE GENOMIC DNA]</scope>
    <source>
        <strain evidence="2">LaAM-08-1</strain>
    </source>
</reference>
<dbReference type="HOGENOM" id="CLU_071881_1_0_1"/>
<accession>A0A0C9XGD8</accession>
<sequence>MACTAASRVDKVEKPHIPEINWSANDSSAVWALLAEIKKNENYRILYRKKDVTENTSGETKVTVYARIAKAVLPELFALNPNIVHNRIKSKLESLKNVYKRHAKQLRRTGEGVQENEEGAQGGEETLSFYIMGNEEIEEDFPFFPTLHCIWASHPNVTPIVITTALGPQGSKTVWYQPPNNNNSADDNSNIDPWLLNEPVATVAPHENLAVQKAQNRSRINLELCKQIIDEVKIGLWTIEQAQERIKAIENDGSPRPVKHDL</sequence>
<dbReference type="AlphaFoldDB" id="A0A0C9XGD8"/>
<organism evidence="1 2">
    <name type="scientific">Laccaria amethystina LaAM-08-1</name>
    <dbReference type="NCBI Taxonomy" id="1095629"/>
    <lineage>
        <taxon>Eukaryota</taxon>
        <taxon>Fungi</taxon>
        <taxon>Dikarya</taxon>
        <taxon>Basidiomycota</taxon>
        <taxon>Agaricomycotina</taxon>
        <taxon>Agaricomycetes</taxon>
        <taxon>Agaricomycetidae</taxon>
        <taxon>Agaricales</taxon>
        <taxon>Agaricineae</taxon>
        <taxon>Hydnangiaceae</taxon>
        <taxon>Laccaria</taxon>
    </lineage>
</organism>
<evidence type="ECO:0008006" key="3">
    <source>
        <dbReference type="Google" id="ProtNLM"/>
    </source>
</evidence>